<evidence type="ECO:0000313" key="2">
    <source>
        <dbReference type="Proteomes" id="UP000295008"/>
    </source>
</evidence>
<comment type="caution">
    <text evidence="1">The sequence shown here is derived from an EMBL/GenBank/DDBJ whole genome shotgun (WGS) entry which is preliminary data.</text>
</comment>
<organism evidence="1 2">
    <name type="scientific">Hydrogenispora ethanolica</name>
    <dbReference type="NCBI Taxonomy" id="1082276"/>
    <lineage>
        <taxon>Bacteria</taxon>
        <taxon>Bacillati</taxon>
        <taxon>Bacillota</taxon>
        <taxon>Hydrogenispora</taxon>
    </lineage>
</organism>
<accession>A0A4R1S700</accession>
<dbReference type="EMBL" id="SLUN01000004">
    <property type="protein sequence ID" value="TCL74242.1"/>
    <property type="molecule type" value="Genomic_DNA"/>
</dbReference>
<dbReference type="RefSeq" id="WP_132013228.1">
    <property type="nucleotide sequence ID" value="NZ_SLUN01000004.1"/>
</dbReference>
<evidence type="ECO:0000313" key="1">
    <source>
        <dbReference type="EMBL" id="TCL74242.1"/>
    </source>
</evidence>
<dbReference type="AlphaFoldDB" id="A0A4R1S700"/>
<gene>
    <name evidence="1" type="ORF">EDC14_1004180</name>
</gene>
<keyword evidence="2" id="KW-1185">Reference proteome</keyword>
<reference evidence="1 2" key="1">
    <citation type="submission" date="2019-03" db="EMBL/GenBank/DDBJ databases">
        <title>Genomic Encyclopedia of Type Strains, Phase IV (KMG-IV): sequencing the most valuable type-strain genomes for metagenomic binning, comparative biology and taxonomic classification.</title>
        <authorList>
            <person name="Goeker M."/>
        </authorList>
    </citation>
    <scope>NUCLEOTIDE SEQUENCE [LARGE SCALE GENOMIC DNA]</scope>
    <source>
        <strain evidence="1 2">LX-B</strain>
    </source>
</reference>
<dbReference type="Proteomes" id="UP000295008">
    <property type="component" value="Unassembled WGS sequence"/>
</dbReference>
<protein>
    <submittedName>
        <fullName evidence="1">Uncharacterized protein</fullName>
    </submittedName>
</protein>
<proteinExistence type="predicted"/>
<sequence length="131" mass="14996">MWWPIIANMRDFFRKTLEGVAIEAGIGADVKAYPAIFLSWDESESQLHGRIGGKCVLYVDEYVQNHDPDPAAGYAKLYDLQERRKKALLAWWKENDLPLAITIAGQKTVSDNGMFMPEYGSRTMLQIEWKV</sequence>
<dbReference type="OrthoDB" id="1682301at2"/>
<name>A0A4R1S700_HYDET</name>